<dbReference type="Proteomes" id="UP000037069">
    <property type="component" value="Unassembled WGS sequence"/>
</dbReference>
<name>A0A0L0CQN3_LUCCU</name>
<evidence type="ECO:0000313" key="2">
    <source>
        <dbReference type="Proteomes" id="UP000037069"/>
    </source>
</evidence>
<proteinExistence type="predicted"/>
<dbReference type="EMBL" id="JRES01000051">
    <property type="protein sequence ID" value="KNC34556.1"/>
    <property type="molecule type" value="Genomic_DNA"/>
</dbReference>
<comment type="caution">
    <text evidence="1">The sequence shown here is derived from an EMBL/GenBank/DDBJ whole genome shotgun (WGS) entry which is preliminary data.</text>
</comment>
<organism evidence="1 2">
    <name type="scientific">Lucilia cuprina</name>
    <name type="common">Green bottle fly</name>
    <name type="synonym">Australian sheep blowfly</name>
    <dbReference type="NCBI Taxonomy" id="7375"/>
    <lineage>
        <taxon>Eukaryota</taxon>
        <taxon>Metazoa</taxon>
        <taxon>Ecdysozoa</taxon>
        <taxon>Arthropoda</taxon>
        <taxon>Hexapoda</taxon>
        <taxon>Insecta</taxon>
        <taxon>Pterygota</taxon>
        <taxon>Neoptera</taxon>
        <taxon>Endopterygota</taxon>
        <taxon>Diptera</taxon>
        <taxon>Brachycera</taxon>
        <taxon>Muscomorpha</taxon>
        <taxon>Oestroidea</taxon>
        <taxon>Calliphoridae</taxon>
        <taxon>Luciliinae</taxon>
        <taxon>Lucilia</taxon>
    </lineage>
</organism>
<accession>A0A0L0CQN3</accession>
<reference evidence="1 2" key="1">
    <citation type="journal article" date="2015" name="Nat. Commun.">
        <title>Lucilia cuprina genome unlocks parasitic fly biology to underpin future interventions.</title>
        <authorList>
            <person name="Anstead C.A."/>
            <person name="Korhonen P.K."/>
            <person name="Young N.D."/>
            <person name="Hall R.S."/>
            <person name="Jex A.R."/>
            <person name="Murali S.C."/>
            <person name="Hughes D.S."/>
            <person name="Lee S.F."/>
            <person name="Perry T."/>
            <person name="Stroehlein A.J."/>
            <person name="Ansell B.R."/>
            <person name="Breugelmans B."/>
            <person name="Hofmann A."/>
            <person name="Qu J."/>
            <person name="Dugan S."/>
            <person name="Lee S.L."/>
            <person name="Chao H."/>
            <person name="Dinh H."/>
            <person name="Han Y."/>
            <person name="Doddapaneni H.V."/>
            <person name="Worley K.C."/>
            <person name="Muzny D.M."/>
            <person name="Ioannidis P."/>
            <person name="Waterhouse R.M."/>
            <person name="Zdobnov E.M."/>
            <person name="James P.J."/>
            <person name="Bagnall N.H."/>
            <person name="Kotze A.C."/>
            <person name="Gibbs R.A."/>
            <person name="Richards S."/>
            <person name="Batterham P."/>
            <person name="Gasser R.B."/>
        </authorList>
    </citation>
    <scope>NUCLEOTIDE SEQUENCE [LARGE SCALE GENOMIC DNA]</scope>
    <source>
        <strain evidence="1 2">LS</strain>
        <tissue evidence="1">Full body</tissue>
    </source>
</reference>
<gene>
    <name evidence="1" type="ORF">FF38_13861</name>
</gene>
<dbReference type="AlphaFoldDB" id="A0A0L0CQN3"/>
<keyword evidence="2" id="KW-1185">Reference proteome</keyword>
<protein>
    <submittedName>
        <fullName evidence="1">Uncharacterized protein</fullName>
    </submittedName>
</protein>
<sequence length="95" mass="11391">MITAVEILNEKQESIPENKEFDDNEQIEADDILREVHMQILAPNIQECLNLDLSEWSPIKNLVDVLKQTFFVTQRVQTEQLYMEILYKLWLELRR</sequence>
<evidence type="ECO:0000313" key="1">
    <source>
        <dbReference type="EMBL" id="KNC34556.1"/>
    </source>
</evidence>